<protein>
    <submittedName>
        <fullName evidence="3">ATP-binding protein</fullName>
    </submittedName>
</protein>
<proteinExistence type="predicted"/>
<keyword evidence="3" id="KW-0547">Nucleotide-binding</keyword>
<evidence type="ECO:0000256" key="1">
    <source>
        <dbReference type="ARBA" id="ARBA00022527"/>
    </source>
</evidence>
<dbReference type="InterPro" id="IPR036890">
    <property type="entry name" value="HATPase_C_sf"/>
</dbReference>
<dbReference type="Pfam" id="PF13581">
    <property type="entry name" value="HATPase_c_2"/>
    <property type="match status" value="1"/>
</dbReference>
<evidence type="ECO:0000313" key="4">
    <source>
        <dbReference type="Proteomes" id="UP001527866"/>
    </source>
</evidence>
<evidence type="ECO:0000259" key="2">
    <source>
        <dbReference type="Pfam" id="PF13581"/>
    </source>
</evidence>
<keyword evidence="3" id="KW-0067">ATP-binding</keyword>
<keyword evidence="1" id="KW-0723">Serine/threonine-protein kinase</keyword>
<evidence type="ECO:0000313" key="3">
    <source>
        <dbReference type="EMBL" id="MDA2809541.1"/>
    </source>
</evidence>
<dbReference type="PANTHER" id="PTHR35526">
    <property type="entry name" value="ANTI-SIGMA-F FACTOR RSBW-RELATED"/>
    <property type="match status" value="1"/>
</dbReference>
<dbReference type="RefSeq" id="WP_270683448.1">
    <property type="nucleotide sequence ID" value="NZ_JAQFWQ010000005.1"/>
</dbReference>
<dbReference type="EMBL" id="JAQFWQ010000005">
    <property type="protein sequence ID" value="MDA2809541.1"/>
    <property type="molecule type" value="Genomic_DNA"/>
</dbReference>
<keyword evidence="4" id="KW-1185">Reference proteome</keyword>
<dbReference type="InterPro" id="IPR050267">
    <property type="entry name" value="Anti-sigma-factor_SerPK"/>
</dbReference>
<dbReference type="Proteomes" id="UP001527866">
    <property type="component" value="Unassembled WGS sequence"/>
</dbReference>
<keyword evidence="1" id="KW-0808">Transferase</keyword>
<sequence length="171" mass="19135">MSASFRTPRPPTFRSVRWEPRIYPGTLSHAPRVRHHVRTDLKGFPDEAVDTVELCCSELFANAVAYTASGHEGGEVVRRLSLHRPDILRLQVTDSGWTATRPAVPVDRTARDWAEAEGQRGLFLVDAVARRWGYFPVLPHPSLNLGLCVWADLPVAPDQVPRGLDPFIFTT</sequence>
<dbReference type="SUPFAM" id="SSF55874">
    <property type="entry name" value="ATPase domain of HSP90 chaperone/DNA topoisomerase II/histidine kinase"/>
    <property type="match status" value="1"/>
</dbReference>
<dbReference type="InterPro" id="IPR003594">
    <property type="entry name" value="HATPase_dom"/>
</dbReference>
<gene>
    <name evidence="3" type="ORF">O4J56_02715</name>
</gene>
<accession>A0ABT4TYQ9</accession>
<comment type="caution">
    <text evidence="3">The sequence shown here is derived from an EMBL/GenBank/DDBJ whole genome shotgun (WGS) entry which is preliminary data.</text>
</comment>
<keyword evidence="1" id="KW-0418">Kinase</keyword>
<organism evidence="3 4">
    <name type="scientific">Nocardiopsis endophytica</name>
    <dbReference type="NCBI Taxonomy" id="3018445"/>
    <lineage>
        <taxon>Bacteria</taxon>
        <taxon>Bacillati</taxon>
        <taxon>Actinomycetota</taxon>
        <taxon>Actinomycetes</taxon>
        <taxon>Streptosporangiales</taxon>
        <taxon>Nocardiopsidaceae</taxon>
        <taxon>Nocardiopsis</taxon>
    </lineage>
</organism>
<feature type="domain" description="Histidine kinase/HSP90-like ATPase" evidence="2">
    <location>
        <begin position="25"/>
        <end position="130"/>
    </location>
</feature>
<dbReference type="Gene3D" id="3.30.565.10">
    <property type="entry name" value="Histidine kinase-like ATPase, C-terminal domain"/>
    <property type="match status" value="1"/>
</dbReference>
<reference evidence="3 4" key="1">
    <citation type="submission" date="2023-01" db="EMBL/GenBank/DDBJ databases">
        <title>Draft genome sequence of Nocardiopsis sp. RSe5-2 isolated from halophytes.</title>
        <authorList>
            <person name="Duangmal K."/>
            <person name="Chantavorakit T."/>
        </authorList>
    </citation>
    <scope>NUCLEOTIDE SEQUENCE [LARGE SCALE GENOMIC DNA]</scope>
    <source>
        <strain evidence="3 4">RSe5-2</strain>
    </source>
</reference>
<dbReference type="GO" id="GO:0005524">
    <property type="term" value="F:ATP binding"/>
    <property type="evidence" value="ECO:0007669"/>
    <property type="project" value="UniProtKB-KW"/>
</dbReference>
<dbReference type="CDD" id="cd16936">
    <property type="entry name" value="HATPase_RsbW-like"/>
    <property type="match status" value="1"/>
</dbReference>
<name>A0ABT4TYQ9_9ACTN</name>
<dbReference type="PANTHER" id="PTHR35526:SF3">
    <property type="entry name" value="ANTI-SIGMA-F FACTOR RSBW"/>
    <property type="match status" value="1"/>
</dbReference>